<dbReference type="EMBL" id="UYYB01025788">
    <property type="protein sequence ID" value="VDM72526.1"/>
    <property type="molecule type" value="Genomic_DNA"/>
</dbReference>
<proteinExistence type="predicted"/>
<accession>A0A3P7IR32</accession>
<feature type="region of interest" description="Disordered" evidence="1">
    <location>
        <begin position="41"/>
        <end position="189"/>
    </location>
</feature>
<reference evidence="2 3" key="1">
    <citation type="submission" date="2018-11" db="EMBL/GenBank/DDBJ databases">
        <authorList>
            <consortium name="Pathogen Informatics"/>
        </authorList>
    </citation>
    <scope>NUCLEOTIDE SEQUENCE [LARGE SCALE GENOMIC DNA]</scope>
</reference>
<evidence type="ECO:0000313" key="2">
    <source>
        <dbReference type="EMBL" id="VDM72526.1"/>
    </source>
</evidence>
<dbReference type="OrthoDB" id="8118055at2759"/>
<feature type="compositionally biased region" description="Basic and acidic residues" evidence="1">
    <location>
        <begin position="41"/>
        <end position="75"/>
    </location>
</feature>
<dbReference type="AlphaFoldDB" id="A0A3P7IR32"/>
<name>A0A3P7IR32_STRVU</name>
<feature type="compositionally biased region" description="Basic and acidic residues" evidence="1">
    <location>
        <begin position="85"/>
        <end position="94"/>
    </location>
</feature>
<feature type="compositionally biased region" description="Basic and acidic residues" evidence="1">
    <location>
        <begin position="117"/>
        <end position="156"/>
    </location>
</feature>
<dbReference type="Proteomes" id="UP000270094">
    <property type="component" value="Unassembled WGS sequence"/>
</dbReference>
<feature type="compositionally biased region" description="Polar residues" evidence="1">
    <location>
        <begin position="96"/>
        <end position="115"/>
    </location>
</feature>
<organism evidence="2 3">
    <name type="scientific">Strongylus vulgaris</name>
    <name type="common">Blood worm</name>
    <dbReference type="NCBI Taxonomy" id="40348"/>
    <lineage>
        <taxon>Eukaryota</taxon>
        <taxon>Metazoa</taxon>
        <taxon>Ecdysozoa</taxon>
        <taxon>Nematoda</taxon>
        <taxon>Chromadorea</taxon>
        <taxon>Rhabditida</taxon>
        <taxon>Rhabditina</taxon>
        <taxon>Rhabditomorpha</taxon>
        <taxon>Strongyloidea</taxon>
        <taxon>Strongylidae</taxon>
        <taxon>Strongylus</taxon>
    </lineage>
</organism>
<keyword evidence="3" id="KW-1185">Reference proteome</keyword>
<sequence>MAGLRKIREDPTYFENLDKRKELHGLEDIEFEIDKSFLENKSADTTVDSHAEVITGSEKEKDSEAVGNNFKREESSSTVANDAEDTAKLAKDAENENASGHQEGSISNTKGNFATETHGEHEHPSTAKEDDNADNTEGHEEPIGRNKAVESTHQEEQEAQIPAPPTRSTEDPSEGLEPPVPPTAASLKGAATRAWKMKLTEKDLLEKVGF</sequence>
<evidence type="ECO:0000313" key="3">
    <source>
        <dbReference type="Proteomes" id="UP000270094"/>
    </source>
</evidence>
<protein>
    <submittedName>
        <fullName evidence="2">Uncharacterized protein</fullName>
    </submittedName>
</protein>
<gene>
    <name evidence="2" type="ORF">SVUK_LOCUS7524</name>
</gene>
<evidence type="ECO:0000256" key="1">
    <source>
        <dbReference type="SAM" id="MobiDB-lite"/>
    </source>
</evidence>